<gene>
    <name evidence="1" type="ORF">STB1_57t00004</name>
</gene>
<dbReference type="AlphaFoldDB" id="Q60CY1"/>
<reference evidence="1" key="2">
    <citation type="submission" date="2006-08" db="EMBL/GenBank/DDBJ databases">
        <authorList>
            <person name="Childs K."/>
        </authorList>
    </citation>
    <scope>NUCLEOTIDE SEQUENCE</scope>
</reference>
<protein>
    <submittedName>
        <fullName evidence="1">Polyprotein protein, identical</fullName>
    </submittedName>
</protein>
<dbReference type="EMBL" id="AC151957">
    <property type="protein sequence ID" value="AAV31172.1"/>
    <property type="molecule type" value="Genomic_DNA"/>
</dbReference>
<accession>Q60CY1</accession>
<evidence type="ECO:0000313" key="1">
    <source>
        <dbReference type="EMBL" id="AAV31172.1"/>
    </source>
</evidence>
<proteinExistence type="predicted"/>
<sequence length="185" mass="20399">MSANLTKPSMVSNRHLELGTTSSRTFCDHGVRQISNTLAQRFSIKDLGHLNYFLGVEVYLIKGRAERAHGSIEAYIFALDTFTVRVEACEQGHDDSTTLTTLKADIVGMRKDVDELKSTDLSMLFGIVEILDIPSTDVPPSSEIPPATTIGDVAMETVDAEFEIETDEEELGVREEAVYNDLADL</sequence>
<name>Q60CY1_SOLTU</name>
<organism evidence="1">
    <name type="scientific">Solanum tuberosum</name>
    <name type="common">Potato</name>
    <dbReference type="NCBI Taxonomy" id="4113"/>
    <lineage>
        <taxon>Eukaryota</taxon>
        <taxon>Viridiplantae</taxon>
        <taxon>Streptophyta</taxon>
        <taxon>Embryophyta</taxon>
        <taxon>Tracheophyta</taxon>
        <taxon>Spermatophyta</taxon>
        <taxon>Magnoliopsida</taxon>
        <taxon>eudicotyledons</taxon>
        <taxon>Gunneridae</taxon>
        <taxon>Pentapetalae</taxon>
        <taxon>asterids</taxon>
        <taxon>lamiids</taxon>
        <taxon>Solanales</taxon>
        <taxon>Solanaceae</taxon>
        <taxon>Solanoideae</taxon>
        <taxon>Solaneae</taxon>
        <taxon>Solanum</taxon>
    </lineage>
</organism>
<reference evidence="1" key="1">
    <citation type="submission" date="2004-10" db="EMBL/GenBank/DDBJ databases">
        <authorList>
            <person name="Buell R."/>
            <person name="Liu J."/>
            <person name="Childs K."/>
            <person name="Zaborsky J."/>
            <person name="Tallon L."/>
            <person name="Wirtz U."/>
            <person name="Wei F."/>
            <person name="Kuang H."/>
            <person name="Zhang P."/>
            <person name="Marano M."/>
            <person name="Baker B."/>
        </authorList>
    </citation>
    <scope>NUCLEOTIDE SEQUENCE</scope>
</reference>